<dbReference type="FunFam" id="3.30.390.30:FF:000001">
    <property type="entry name" value="Dihydrolipoyl dehydrogenase"/>
    <property type="match status" value="1"/>
</dbReference>
<dbReference type="Proteomes" id="UP000235897">
    <property type="component" value="Unassembled WGS sequence"/>
</dbReference>
<dbReference type="PROSITE" id="PS51257">
    <property type="entry name" value="PROKAR_LIPOPROTEIN"/>
    <property type="match status" value="1"/>
</dbReference>
<reference evidence="11 12" key="1">
    <citation type="submission" date="2018-01" db="EMBL/GenBank/DDBJ databases">
        <title>Denitrification phenotypes of diverse strains of Pseudomonas stutzeri.</title>
        <authorList>
            <person name="Milligan D.A."/>
            <person name="Bergaust L."/>
            <person name="Bakken L.R."/>
            <person name="Frostegard A."/>
        </authorList>
    </citation>
    <scope>NUCLEOTIDE SEQUENCE [LARGE SCALE GENOMIC DNA]</scope>
    <source>
        <strain evidence="11 12">28a3</strain>
    </source>
</reference>
<comment type="cofactor">
    <cofactor evidence="1">
        <name>FAD</name>
        <dbReference type="ChEBI" id="CHEBI:57692"/>
    </cofactor>
</comment>
<dbReference type="Pfam" id="PF07992">
    <property type="entry name" value="Pyr_redox_2"/>
    <property type="match status" value="1"/>
</dbReference>
<evidence type="ECO:0000313" key="11">
    <source>
        <dbReference type="EMBL" id="PNG07530.1"/>
    </source>
</evidence>
<dbReference type="InterPro" id="IPR023753">
    <property type="entry name" value="FAD/NAD-binding_dom"/>
</dbReference>
<keyword evidence="4" id="KW-0285">Flavoprotein</keyword>
<dbReference type="InterPro" id="IPR016156">
    <property type="entry name" value="FAD/NAD-linked_Rdtase_dimer_sf"/>
</dbReference>
<dbReference type="SUPFAM" id="SSF51905">
    <property type="entry name" value="FAD/NAD(P)-binding domain"/>
    <property type="match status" value="1"/>
</dbReference>
<feature type="domain" description="VTT" evidence="10">
    <location>
        <begin position="67"/>
        <end position="184"/>
    </location>
</feature>
<keyword evidence="7" id="KW-0472">Membrane</keyword>
<dbReference type="AlphaFoldDB" id="A0A2N8SYF4"/>
<evidence type="ECO:0000256" key="7">
    <source>
        <dbReference type="SAM" id="Phobius"/>
    </source>
</evidence>
<feature type="transmembrane region" description="Helical" evidence="7">
    <location>
        <begin position="134"/>
        <end position="154"/>
    </location>
</feature>
<evidence type="ECO:0000256" key="5">
    <source>
        <dbReference type="ARBA" id="ARBA00022827"/>
    </source>
</evidence>
<keyword evidence="6" id="KW-0560">Oxidoreductase</keyword>
<dbReference type="InterPro" id="IPR032816">
    <property type="entry name" value="VTT_dom"/>
</dbReference>
<evidence type="ECO:0000256" key="3">
    <source>
        <dbReference type="ARBA" id="ARBA00011738"/>
    </source>
</evidence>
<evidence type="ECO:0000259" key="8">
    <source>
        <dbReference type="Pfam" id="PF02852"/>
    </source>
</evidence>
<dbReference type="InterPro" id="IPR036188">
    <property type="entry name" value="FAD/NAD-bd_sf"/>
</dbReference>
<evidence type="ECO:0000313" key="12">
    <source>
        <dbReference type="Proteomes" id="UP000235897"/>
    </source>
</evidence>
<feature type="domain" description="Pyridine nucleotide-disulphide oxidoreductase dimerisation" evidence="8">
    <location>
        <begin position="577"/>
        <end position="681"/>
    </location>
</feature>
<keyword evidence="5" id="KW-0274">FAD</keyword>
<dbReference type="RefSeq" id="WP_102845735.1">
    <property type="nucleotide sequence ID" value="NZ_JAMOIG010000008.1"/>
</dbReference>
<evidence type="ECO:0000259" key="9">
    <source>
        <dbReference type="Pfam" id="PF07992"/>
    </source>
</evidence>
<evidence type="ECO:0000256" key="4">
    <source>
        <dbReference type="ARBA" id="ARBA00022630"/>
    </source>
</evidence>
<accession>A0A2N8SYF4</accession>
<dbReference type="Gene3D" id="3.50.50.60">
    <property type="entry name" value="FAD/NAD(P)-binding domain"/>
    <property type="match status" value="2"/>
</dbReference>
<dbReference type="GO" id="GO:0003955">
    <property type="term" value="F:NAD(P)H dehydrogenase (quinone) activity"/>
    <property type="evidence" value="ECO:0007669"/>
    <property type="project" value="TreeGrafter"/>
</dbReference>
<dbReference type="PRINTS" id="PR00368">
    <property type="entry name" value="FADPNR"/>
</dbReference>
<dbReference type="PANTHER" id="PTHR43014:SF2">
    <property type="entry name" value="MERCURIC REDUCTASE"/>
    <property type="match status" value="1"/>
</dbReference>
<dbReference type="EMBL" id="POUW01000001">
    <property type="protein sequence ID" value="PNG07530.1"/>
    <property type="molecule type" value="Genomic_DNA"/>
</dbReference>
<feature type="transmembrane region" description="Helical" evidence="7">
    <location>
        <begin position="88"/>
        <end position="109"/>
    </location>
</feature>
<dbReference type="Pfam" id="PF02852">
    <property type="entry name" value="Pyr_redox_dim"/>
    <property type="match status" value="1"/>
</dbReference>
<dbReference type="Gene3D" id="3.30.390.30">
    <property type="match status" value="1"/>
</dbReference>
<dbReference type="PANTHER" id="PTHR43014">
    <property type="entry name" value="MERCURIC REDUCTASE"/>
    <property type="match status" value="1"/>
</dbReference>
<evidence type="ECO:0000259" key="10">
    <source>
        <dbReference type="Pfam" id="PF09335"/>
    </source>
</evidence>
<feature type="transmembrane region" description="Helical" evidence="7">
    <location>
        <begin position="195"/>
        <end position="219"/>
    </location>
</feature>
<gene>
    <name evidence="11" type="ORF">CXL00_00185</name>
</gene>
<evidence type="ECO:0000256" key="6">
    <source>
        <dbReference type="ARBA" id="ARBA00023002"/>
    </source>
</evidence>
<dbReference type="GO" id="GO:0005886">
    <property type="term" value="C:plasma membrane"/>
    <property type="evidence" value="ECO:0007669"/>
    <property type="project" value="UniProtKB-ARBA"/>
</dbReference>
<organism evidence="11 12">
    <name type="scientific">Stutzerimonas stutzeri</name>
    <name type="common">Pseudomonas stutzeri</name>
    <dbReference type="NCBI Taxonomy" id="316"/>
    <lineage>
        <taxon>Bacteria</taxon>
        <taxon>Pseudomonadati</taxon>
        <taxon>Pseudomonadota</taxon>
        <taxon>Gammaproteobacteria</taxon>
        <taxon>Pseudomonadales</taxon>
        <taxon>Pseudomonadaceae</taxon>
        <taxon>Stutzerimonas</taxon>
    </lineage>
</organism>
<keyword evidence="7" id="KW-0812">Transmembrane</keyword>
<feature type="transmembrane region" description="Helical" evidence="7">
    <location>
        <begin position="6"/>
        <end position="28"/>
    </location>
</feature>
<dbReference type="Pfam" id="PF09335">
    <property type="entry name" value="VTT_dom"/>
    <property type="match status" value="1"/>
</dbReference>
<comment type="subunit">
    <text evidence="3">Homodimer.</text>
</comment>
<feature type="transmembrane region" description="Helical" evidence="7">
    <location>
        <begin position="240"/>
        <end position="259"/>
    </location>
</feature>
<feature type="transmembrane region" description="Helical" evidence="7">
    <location>
        <begin position="49"/>
        <end position="82"/>
    </location>
</feature>
<sequence length="715" mass="77124">MKASRLIILALLIAAVACFFIFDLGEYLTLESIKAHSGALHGQVQANPWWARGVFFFGYAALTALSFPGTVVLTLLAGALFGLLEGTLLVSIASNVGAVIAMLISRFMLRDWVQKRFGKQITGINKGLARDGTFYLVSLRLIPLVPFVLLNPALGLTRVSMWTFWWTTQLGMLPGHAIYVNAGQQLVRLKSLSGILSPSMIGTLVLLAVFPILATRLLTLYKARKAYRGWRKPKRFERNLVVIGGGTGGLATARIAASLKARVSLIERQRLGGVAVHEGSVPARALSSSAGLVHALRHDLRTASQSANEVDFAGVMTQVKRLVDKAVENASPEHYADLGVEVIMGEGRLKSPWEVEVNGRTLATRAIVIATGSRPWIPPIPGLEAAEPLTCDNLWSLRERPERLLILGADAGACEFAQAFQRLGCQVTLVCEREGLLKEEDAEAARAITTALAADGVQIRLGLSPLRVEEVDGEHRLVCAVDDEEEEMLPFDRVLLALGERADIDGLGTETLGLCCADDGSLEVDEYLATRFPNIYAVGSVAGPYGAPHVAEHQGWYAAFNTLFGSFKRFVVSERAIPHAVFTSPEVASVGLTEAKAQALGVEFEVTRLSLGAIAGAVAEGADDGFVKVLTERGKDRILGVTIVGDQASETLAGFVLAMKHKLGLNKLANTVQLGATLGEASRVVAVAWRQQRRPARAIGWAERLHRWRLGGQRS</sequence>
<comment type="similarity">
    <text evidence="2">Belongs to the class-I pyridine nucleotide-disulfide oxidoreductase family.</text>
</comment>
<name>A0A2N8SYF4_STUST</name>
<evidence type="ECO:0000256" key="2">
    <source>
        <dbReference type="ARBA" id="ARBA00007532"/>
    </source>
</evidence>
<dbReference type="SUPFAM" id="SSF55424">
    <property type="entry name" value="FAD/NAD-linked reductases, dimerisation (C-terminal) domain"/>
    <property type="match status" value="1"/>
</dbReference>
<dbReference type="GO" id="GO:0050660">
    <property type="term" value="F:flavin adenine dinucleotide binding"/>
    <property type="evidence" value="ECO:0007669"/>
    <property type="project" value="TreeGrafter"/>
</dbReference>
<feature type="domain" description="FAD/NAD(P)-binding" evidence="9">
    <location>
        <begin position="239"/>
        <end position="555"/>
    </location>
</feature>
<evidence type="ECO:0000256" key="1">
    <source>
        <dbReference type="ARBA" id="ARBA00001974"/>
    </source>
</evidence>
<dbReference type="InterPro" id="IPR004099">
    <property type="entry name" value="Pyr_nucl-diS_OxRdtase_dimer"/>
</dbReference>
<dbReference type="PRINTS" id="PR00411">
    <property type="entry name" value="PNDRDTASEI"/>
</dbReference>
<keyword evidence="7" id="KW-1133">Transmembrane helix</keyword>
<dbReference type="OrthoDB" id="9800167at2"/>
<comment type="caution">
    <text evidence="11">The sequence shown here is derived from an EMBL/GenBank/DDBJ whole genome shotgun (WGS) entry which is preliminary data.</text>
</comment>
<proteinExistence type="inferred from homology"/>
<protein>
    <submittedName>
        <fullName evidence="11">Dihydrolipoamide dehydrogenase</fullName>
    </submittedName>
</protein>